<dbReference type="PANTHER" id="PTHR23051:SF0">
    <property type="entry name" value="SOLUTE CARRIER FAMILY 35 MEMBER F5"/>
    <property type="match status" value="1"/>
</dbReference>
<feature type="transmembrane region" description="Helical" evidence="10">
    <location>
        <begin position="220"/>
        <end position="238"/>
    </location>
</feature>
<keyword evidence="12" id="KW-1185">Reference proteome</keyword>
<evidence type="ECO:0000256" key="7">
    <source>
        <dbReference type="ARBA" id="ARBA00023136"/>
    </source>
</evidence>
<keyword evidence="7 10" id="KW-0472">Membrane</keyword>
<dbReference type="GO" id="GO:0000462">
    <property type="term" value="P:maturation of SSU-rRNA from tricistronic rRNA transcript (SSU-rRNA, 5.8S rRNA, LSU-rRNA)"/>
    <property type="evidence" value="ECO:0007669"/>
    <property type="project" value="InterPro"/>
</dbReference>
<dbReference type="InterPro" id="IPR037185">
    <property type="entry name" value="EmrE-like"/>
</dbReference>
<evidence type="ECO:0000256" key="6">
    <source>
        <dbReference type="ARBA" id="ARBA00022989"/>
    </source>
</evidence>
<evidence type="ECO:0000256" key="4">
    <source>
        <dbReference type="ARBA" id="ARBA00021321"/>
    </source>
</evidence>
<dbReference type="EMBL" id="JACAZH010000031">
    <property type="protein sequence ID" value="KAF7339374.1"/>
    <property type="molecule type" value="Genomic_DNA"/>
</dbReference>
<dbReference type="Proteomes" id="UP000623467">
    <property type="component" value="Unassembled WGS sequence"/>
</dbReference>
<dbReference type="OrthoDB" id="1436450at2759"/>
<gene>
    <name evidence="11" type="ORF">MSAN_02151300</name>
</gene>
<comment type="caution">
    <text evidence="11">The sequence shown here is derived from an EMBL/GenBank/DDBJ whole genome shotgun (WGS) entry which is preliminary data.</text>
</comment>
<evidence type="ECO:0000256" key="2">
    <source>
        <dbReference type="ARBA" id="ARBA00004604"/>
    </source>
</evidence>
<protein>
    <recommendedName>
        <fullName evidence="4">Ribosome biogenesis protein SLX9</fullName>
    </recommendedName>
</protein>
<feature type="transmembrane region" description="Helical" evidence="10">
    <location>
        <begin position="300"/>
        <end position="323"/>
    </location>
</feature>
<evidence type="ECO:0000313" key="12">
    <source>
        <dbReference type="Proteomes" id="UP000623467"/>
    </source>
</evidence>
<dbReference type="Pfam" id="PF15341">
    <property type="entry name" value="SLX9"/>
    <property type="match status" value="1"/>
</dbReference>
<dbReference type="GO" id="GO:0030688">
    <property type="term" value="C:preribosome, small subunit precursor"/>
    <property type="evidence" value="ECO:0007669"/>
    <property type="project" value="InterPro"/>
</dbReference>
<feature type="transmembrane region" description="Helical" evidence="10">
    <location>
        <begin position="193"/>
        <end position="213"/>
    </location>
</feature>
<feature type="transmembrane region" description="Helical" evidence="10">
    <location>
        <begin position="389"/>
        <end position="407"/>
    </location>
</feature>
<evidence type="ECO:0000256" key="10">
    <source>
        <dbReference type="SAM" id="Phobius"/>
    </source>
</evidence>
<dbReference type="PANTHER" id="PTHR23051">
    <property type="entry name" value="SOLUTE CARRIER FAMILY 35, MEMBER F5"/>
    <property type="match status" value="1"/>
</dbReference>
<evidence type="ECO:0000256" key="3">
    <source>
        <dbReference type="ARBA" id="ARBA00011022"/>
    </source>
</evidence>
<evidence type="ECO:0000313" key="11">
    <source>
        <dbReference type="EMBL" id="KAF7339374.1"/>
    </source>
</evidence>
<comment type="similarity">
    <text evidence="3">Belongs to the SLX9 family.</text>
</comment>
<feature type="transmembrane region" description="Helical" evidence="10">
    <location>
        <begin position="363"/>
        <end position="383"/>
    </location>
</feature>
<dbReference type="InterPro" id="IPR028160">
    <property type="entry name" value="Slx9-like"/>
</dbReference>
<keyword evidence="5 10" id="KW-0812">Transmembrane</keyword>
<dbReference type="GO" id="GO:0030686">
    <property type="term" value="C:90S preribosome"/>
    <property type="evidence" value="ECO:0007669"/>
    <property type="project" value="InterPro"/>
</dbReference>
<dbReference type="GO" id="GO:0000329">
    <property type="term" value="C:fungal-type vacuole membrane"/>
    <property type="evidence" value="ECO:0007669"/>
    <property type="project" value="TreeGrafter"/>
</dbReference>
<comment type="subcellular location">
    <subcellularLocation>
        <location evidence="1">Membrane</location>
        <topology evidence="1">Multi-pass membrane protein</topology>
    </subcellularLocation>
    <subcellularLocation>
        <location evidence="2">Nucleus</location>
        <location evidence="2">Nucleolus</location>
    </subcellularLocation>
</comment>
<dbReference type="SUPFAM" id="SSF103481">
    <property type="entry name" value="Multidrug resistance efflux transporter EmrE"/>
    <property type="match status" value="1"/>
</dbReference>
<feature type="transmembrane region" description="Helical" evidence="10">
    <location>
        <begin position="270"/>
        <end position="288"/>
    </location>
</feature>
<feature type="region of interest" description="Disordered" evidence="9">
    <location>
        <begin position="500"/>
        <end position="527"/>
    </location>
</feature>
<evidence type="ECO:0000256" key="9">
    <source>
        <dbReference type="SAM" id="MobiDB-lite"/>
    </source>
</evidence>
<dbReference type="GO" id="GO:0005730">
    <property type="term" value="C:nucleolus"/>
    <property type="evidence" value="ECO:0007669"/>
    <property type="project" value="UniProtKB-SubCell"/>
</dbReference>
<feature type="transmembrane region" description="Helical" evidence="10">
    <location>
        <begin position="335"/>
        <end position="356"/>
    </location>
</feature>
<proteinExistence type="inferred from homology"/>
<sequence>MDTFPSSRSPRSKSVSSARSVSRIRATRDYAIGIGLLLIVVILWTSSNFVTQASQPVRFGVLISSKPLRCTRRIRELSGGSTAPSCSMNRINRVTYLNTSTFALYLVPYQARRWWRRRRGYDEQGRGRAHYQPLPVDSVEVLPEPGPIPSDPSEEALPPLTIQETAKLAATFCSLWFIANWTVNASLDFTSVASATILSSMSGFFTLGIGRVFRVETLTFAKIGAVITSFVGVILVSLSDSVQPQQPAGPASRPLAHAEDLAPRPRLGDALALISALFYALYVILLKVRMRSESRVDMQLFFGFVGLFNIVAYWPVGIFLHLIGAETLELPKGNAIAALAINMAITLSSDFLYVLAMLKTTPLVVTVGLSLTIPLAVLGDFILGRFTRGQVIFGALLVLLSFVVVGLDNEKVKAPAEDVEEVIYGRVQPKDRRKRVGGHEPSVKLGKRQFAVQENAVEHVEIGAAAEQSAVELLADAEDQHAPVLKKKEKQQLKREALLQRLESGRSPYSKSHERRQKRKAKEQLAGGDLDAIQMALAAVDDEAEAPELLQPEDAMEDEAKVKQKKQKPKPGQIGEGKGATLSKAQRKRVL</sequence>
<accession>A0A8H6XET0</accession>
<evidence type="ECO:0000256" key="1">
    <source>
        <dbReference type="ARBA" id="ARBA00004141"/>
    </source>
</evidence>
<reference evidence="11" key="1">
    <citation type="submission" date="2020-05" db="EMBL/GenBank/DDBJ databases">
        <title>Mycena genomes resolve the evolution of fungal bioluminescence.</title>
        <authorList>
            <person name="Tsai I.J."/>
        </authorList>
    </citation>
    <scope>NUCLEOTIDE SEQUENCE</scope>
    <source>
        <strain evidence="11">160909Yilan</strain>
    </source>
</reference>
<keyword evidence="8" id="KW-0539">Nucleus</keyword>
<evidence type="ECO:0000256" key="8">
    <source>
        <dbReference type="ARBA" id="ARBA00023242"/>
    </source>
</evidence>
<evidence type="ECO:0000256" key="5">
    <source>
        <dbReference type="ARBA" id="ARBA00022692"/>
    </source>
</evidence>
<keyword evidence="6 10" id="KW-1133">Transmembrane helix</keyword>
<feature type="region of interest" description="Disordered" evidence="9">
    <location>
        <begin position="543"/>
        <end position="591"/>
    </location>
</feature>
<dbReference type="AlphaFoldDB" id="A0A8H6XET0"/>
<organism evidence="11 12">
    <name type="scientific">Mycena sanguinolenta</name>
    <dbReference type="NCBI Taxonomy" id="230812"/>
    <lineage>
        <taxon>Eukaryota</taxon>
        <taxon>Fungi</taxon>
        <taxon>Dikarya</taxon>
        <taxon>Basidiomycota</taxon>
        <taxon>Agaricomycotina</taxon>
        <taxon>Agaricomycetes</taxon>
        <taxon>Agaricomycetidae</taxon>
        <taxon>Agaricales</taxon>
        <taxon>Marasmiineae</taxon>
        <taxon>Mycenaceae</taxon>
        <taxon>Mycena</taxon>
    </lineage>
</organism>
<name>A0A8H6XET0_9AGAR</name>
<feature type="transmembrane region" description="Helical" evidence="10">
    <location>
        <begin position="30"/>
        <end position="50"/>
    </location>
</feature>